<evidence type="ECO:0000313" key="7">
    <source>
        <dbReference type="Proteomes" id="UP000006633"/>
    </source>
</evidence>
<dbReference type="eggNOG" id="COG0800">
    <property type="taxonomic scope" value="Bacteria"/>
</dbReference>
<dbReference type="Pfam" id="PF01081">
    <property type="entry name" value="Aldolase"/>
    <property type="match status" value="1"/>
</dbReference>
<keyword evidence="4" id="KW-0456">Lyase</keyword>
<name>D7A0M3_ANCN5</name>
<dbReference type="OrthoDB" id="7204076at2"/>
<evidence type="ECO:0000256" key="2">
    <source>
        <dbReference type="ARBA" id="ARBA00006906"/>
    </source>
</evidence>
<dbReference type="AlphaFoldDB" id="D7A0M3"/>
<gene>
    <name evidence="6" type="ordered locus">Snov_4074</name>
</gene>
<evidence type="ECO:0000313" key="6">
    <source>
        <dbReference type="EMBL" id="ADH91344.1"/>
    </source>
</evidence>
<dbReference type="Proteomes" id="UP000006633">
    <property type="component" value="Chromosome"/>
</dbReference>
<dbReference type="KEGG" id="sno:Snov_4074"/>
<dbReference type="RefSeq" id="WP_013168845.1">
    <property type="nucleotide sequence ID" value="NC_014217.1"/>
</dbReference>
<dbReference type="STRING" id="639283.Snov_4074"/>
<reference evidence="6 7" key="1">
    <citation type="journal article" date="2012" name="Stand. Genomic Sci.">
        <title>Complete genome sequence of the facultatively chemolithoautotrophic and methylotrophic alpha Proteobacterium Starkeya novella type strain (ATCC 8093(T)).</title>
        <authorList>
            <person name="Kappler U."/>
            <person name="Davenport K."/>
            <person name="Beatson S."/>
            <person name="Lucas S."/>
            <person name="Lapidus A."/>
            <person name="Copeland A."/>
            <person name="Berry K.W."/>
            <person name="Glavina Del Rio T."/>
            <person name="Hammon N."/>
            <person name="Dalin E."/>
            <person name="Tice H."/>
            <person name="Pitluck S."/>
            <person name="Richardson P."/>
            <person name="Bruce D."/>
            <person name="Goodwin L.A."/>
            <person name="Han C."/>
            <person name="Tapia R."/>
            <person name="Detter J.C."/>
            <person name="Chang Y.J."/>
            <person name="Jeffries C.D."/>
            <person name="Land M."/>
            <person name="Hauser L."/>
            <person name="Kyrpides N.C."/>
            <person name="Goker M."/>
            <person name="Ivanova N."/>
            <person name="Klenk H.P."/>
            <person name="Woyke T."/>
        </authorList>
    </citation>
    <scope>NUCLEOTIDE SEQUENCE [LARGE SCALE GENOMIC DNA]</scope>
    <source>
        <strain evidence="7">ATCC 8093 / DSM 506 / JCM 20403 / CCM 1077 / IAM 12100 / NBRC 12443 / NCIMB 10456</strain>
    </source>
</reference>
<accession>D7A0M3</accession>
<keyword evidence="7" id="KW-1185">Reference proteome</keyword>
<evidence type="ECO:0000256" key="3">
    <source>
        <dbReference type="ARBA" id="ARBA00011233"/>
    </source>
</evidence>
<dbReference type="GO" id="GO:0016829">
    <property type="term" value="F:lyase activity"/>
    <property type="evidence" value="ECO:0007669"/>
    <property type="project" value="UniProtKB-KW"/>
</dbReference>
<protein>
    <submittedName>
        <fullName evidence="6">KDPG and KHG aldolase</fullName>
    </submittedName>
</protein>
<dbReference type="PANTHER" id="PTHR30246">
    <property type="entry name" value="2-KETO-3-DEOXY-6-PHOSPHOGLUCONATE ALDOLASE"/>
    <property type="match status" value="1"/>
</dbReference>
<dbReference type="SUPFAM" id="SSF51569">
    <property type="entry name" value="Aldolase"/>
    <property type="match status" value="1"/>
</dbReference>
<dbReference type="InterPro" id="IPR000887">
    <property type="entry name" value="Aldlse_KDPG_KHG"/>
</dbReference>
<comment type="pathway">
    <text evidence="1">Carbohydrate acid metabolism.</text>
</comment>
<dbReference type="HOGENOM" id="CLU_077795_2_1_5"/>
<organism evidence="6 7">
    <name type="scientific">Ancylobacter novellus (strain ATCC 8093 / DSM 506 / JCM 20403 / CCM 1077 / IAM 12100 / NBRC 12443 / NCIMB 10456)</name>
    <name type="common">Starkeya novella</name>
    <dbReference type="NCBI Taxonomy" id="639283"/>
    <lineage>
        <taxon>Bacteria</taxon>
        <taxon>Pseudomonadati</taxon>
        <taxon>Pseudomonadota</taxon>
        <taxon>Alphaproteobacteria</taxon>
        <taxon>Hyphomicrobiales</taxon>
        <taxon>Xanthobacteraceae</taxon>
        <taxon>Ancylobacter</taxon>
    </lineage>
</organism>
<proteinExistence type="inferred from homology"/>
<comment type="similarity">
    <text evidence="2">Belongs to the KHG/KDPG aldolase family.</text>
</comment>
<dbReference type="Gene3D" id="3.20.20.70">
    <property type="entry name" value="Aldolase class I"/>
    <property type="match status" value="1"/>
</dbReference>
<dbReference type="InterPro" id="IPR013785">
    <property type="entry name" value="Aldolase_TIM"/>
</dbReference>
<dbReference type="NCBIfam" id="NF006600">
    <property type="entry name" value="PRK09140.1"/>
    <property type="match status" value="1"/>
</dbReference>
<evidence type="ECO:0000256" key="5">
    <source>
        <dbReference type="ARBA" id="ARBA00023277"/>
    </source>
</evidence>
<evidence type="ECO:0000256" key="4">
    <source>
        <dbReference type="ARBA" id="ARBA00023239"/>
    </source>
</evidence>
<dbReference type="EMBL" id="CP002026">
    <property type="protein sequence ID" value="ADH91344.1"/>
    <property type="molecule type" value="Genomic_DNA"/>
</dbReference>
<sequence>MDFRAQLAAFPLIAILRGVKPDEIVGVGDALVEAGFRIIEVPLNSPEPLKSIGTLASRHPGVLVGAGTVLDPADVDRIRDVGGALIVMPHADIEVIGRAKQLGLACTPGAATPTEAFAALKAGADAVKLFPAEMLPPAIVKAWRAVFPAEVPLMPVGGVKPETMPAYWQAGARGFGLGSALYQPGMSGAEVSITSAAFARAVKELPGR</sequence>
<keyword evidence="5" id="KW-0119">Carbohydrate metabolism</keyword>
<dbReference type="PANTHER" id="PTHR30246:SF1">
    <property type="entry name" value="2-DEHYDRO-3-DEOXY-6-PHOSPHOGALACTONATE ALDOLASE-RELATED"/>
    <property type="match status" value="1"/>
</dbReference>
<evidence type="ECO:0000256" key="1">
    <source>
        <dbReference type="ARBA" id="ARBA00004761"/>
    </source>
</evidence>
<comment type="subunit">
    <text evidence="3">Homotrimer.</text>
</comment>
<dbReference type="CDD" id="cd00452">
    <property type="entry name" value="KDPG_aldolase"/>
    <property type="match status" value="1"/>
</dbReference>